<dbReference type="OrthoDB" id="3176171at2759"/>
<keyword evidence="6 10" id="KW-0175">Coiled coil</keyword>
<dbReference type="InterPro" id="IPR059182">
    <property type="entry name" value="Khc_C"/>
</dbReference>
<dbReference type="GO" id="GO:0008017">
    <property type="term" value="F:microtubule binding"/>
    <property type="evidence" value="ECO:0007669"/>
    <property type="project" value="InterPro"/>
</dbReference>
<dbReference type="Proteomes" id="UP000186817">
    <property type="component" value="Unassembled WGS sequence"/>
</dbReference>
<dbReference type="GO" id="GO:0007018">
    <property type="term" value="P:microtubule-based movement"/>
    <property type="evidence" value="ECO:0007669"/>
    <property type="project" value="InterPro"/>
</dbReference>
<keyword evidence="14" id="KW-1185">Reference proteome</keyword>
<dbReference type="InterPro" id="IPR001752">
    <property type="entry name" value="Kinesin_motor_dom"/>
</dbReference>
<dbReference type="Gene3D" id="3.40.850.10">
    <property type="entry name" value="Kinesin motor domain"/>
    <property type="match status" value="1"/>
</dbReference>
<organism evidence="13 14">
    <name type="scientific">Symbiodinium microadriaticum</name>
    <name type="common">Dinoflagellate</name>
    <name type="synonym">Zooxanthella microadriatica</name>
    <dbReference type="NCBI Taxonomy" id="2951"/>
    <lineage>
        <taxon>Eukaryota</taxon>
        <taxon>Sar</taxon>
        <taxon>Alveolata</taxon>
        <taxon>Dinophyceae</taxon>
        <taxon>Suessiales</taxon>
        <taxon>Symbiodiniaceae</taxon>
        <taxon>Symbiodinium</taxon>
    </lineage>
</organism>
<dbReference type="InterPro" id="IPR019821">
    <property type="entry name" value="Kinesin_motor_CS"/>
</dbReference>
<keyword evidence="4" id="KW-0547">Nucleotide-binding</keyword>
<evidence type="ECO:0000313" key="13">
    <source>
        <dbReference type="EMBL" id="OLP81993.1"/>
    </source>
</evidence>
<evidence type="ECO:0000256" key="3">
    <source>
        <dbReference type="ARBA" id="ARBA00022701"/>
    </source>
</evidence>
<keyword evidence="7" id="KW-0505">Motor protein</keyword>
<keyword evidence="5" id="KW-0067">ATP-binding</keyword>
<keyword evidence="3" id="KW-0493">Microtubule</keyword>
<gene>
    <name evidence="13" type="ORF">AK812_SmicGene37408</name>
</gene>
<accession>A0A1Q9CGD2</accession>
<comment type="caution">
    <text evidence="9">Lacks conserved residue(s) required for the propagation of feature annotation.</text>
</comment>
<name>A0A1Q9CGD2_SYMMI</name>
<feature type="domain" description="Kinesin motor" evidence="12">
    <location>
        <begin position="1"/>
        <end position="315"/>
    </location>
</feature>
<dbReference type="PANTHER" id="PTHR47968:SF17">
    <property type="entry name" value="KINESIN-LIKE PROTEIN"/>
    <property type="match status" value="1"/>
</dbReference>
<dbReference type="SUPFAM" id="SSF52540">
    <property type="entry name" value="P-loop containing nucleoside triphosphate hydrolases"/>
    <property type="match status" value="1"/>
</dbReference>
<dbReference type="PROSITE" id="PS00411">
    <property type="entry name" value="KINESIN_MOTOR_1"/>
    <property type="match status" value="1"/>
</dbReference>
<evidence type="ECO:0000256" key="10">
    <source>
        <dbReference type="SAM" id="Coils"/>
    </source>
</evidence>
<evidence type="ECO:0000259" key="12">
    <source>
        <dbReference type="PROSITE" id="PS50067"/>
    </source>
</evidence>
<dbReference type="GO" id="GO:0005524">
    <property type="term" value="F:ATP binding"/>
    <property type="evidence" value="ECO:0007669"/>
    <property type="project" value="UniProtKB-KW"/>
</dbReference>
<evidence type="ECO:0000313" key="14">
    <source>
        <dbReference type="Proteomes" id="UP000186817"/>
    </source>
</evidence>
<reference evidence="13 14" key="1">
    <citation type="submission" date="2016-02" db="EMBL/GenBank/DDBJ databases">
        <title>Genome analysis of coral dinoflagellate symbionts highlights evolutionary adaptations to a symbiotic lifestyle.</title>
        <authorList>
            <person name="Aranda M."/>
            <person name="Li Y."/>
            <person name="Liew Y.J."/>
            <person name="Baumgarten S."/>
            <person name="Simakov O."/>
            <person name="Wilson M."/>
            <person name="Piel J."/>
            <person name="Ashoor H."/>
            <person name="Bougouffa S."/>
            <person name="Bajic V.B."/>
            <person name="Ryu T."/>
            <person name="Ravasi T."/>
            <person name="Bayer T."/>
            <person name="Micklem G."/>
            <person name="Kim H."/>
            <person name="Bhak J."/>
            <person name="Lajeunesse T.C."/>
            <person name="Voolstra C.R."/>
        </authorList>
    </citation>
    <scope>NUCLEOTIDE SEQUENCE [LARGE SCALE GENOMIC DNA]</scope>
    <source>
        <strain evidence="13 14">CCMP2467</strain>
    </source>
</reference>
<dbReference type="SMART" id="SM00129">
    <property type="entry name" value="KISc"/>
    <property type="match status" value="1"/>
</dbReference>
<evidence type="ECO:0000256" key="4">
    <source>
        <dbReference type="ARBA" id="ARBA00022741"/>
    </source>
</evidence>
<sequence>MCHEERQAQCQYVPSIDNSFVFDRVFGVDAAQKEGPDIEDEVQMGVIPRPCRLPPPRCDTLQKVQHKGVAEQSTRGTTGSEDLIYSVEKAADYIEFLVKVSIVEIYNERIRDLLDPKKDNLKIHEDKARGVFIGEVTETYVGKAGKYNRAVAETSHLIFMLTIEQKNLHDRSVKAAYERSSDAELRGFRMVDQFRGVGAQKRQMNKHVGKLHLVDLAGSEKAKRVAKTGASGERLDEAKNINRSLSALGNVINALTDRKSNHVPYRQTHARCSKVLQESLGGNAKTSLIITCSPSYFNEQETVSTLRFGQRAKMIKNVVKVNHERSVEAHALHMLHVWPRGTLQSQTLELEVSRFLWRLEQLLRSNGITVPEDKSSAVFLPAGTLGAPTPVDEAQSAELEEQLQANREKEELQSQLRDAEDDMRRLTMQAMDAQNDRESMEYERLRNDNKRQAEELEDAVTCGWLVALMVFVSFRSSRLRKEAAAVDEDKDPERPLKRKVSQLDKNLEQLTANLLHSGSHSRVEVAESDKKIERKDQRIQQLERNLREAKQKYEKLLTQCANLTAMIDVGFKKIHAVGVVHCLLFGLAGAKAEVLPRLPALPRIKSREGVRARHQEIVLWSLFSFFRSDRRACSDDMASLFEGLQTQVAEPPQKDVDSSGSGLFGSLSVAGEGTSAFSFLNSDTQQEPVPSSQTPVVPAESIFTFVNSADVADPVATSAYPTGGTSGGESSPSLGDNSAFSFIGGSQESVSRDREVAGALDVPEGTRRKTRKALLPGHASRPQEASDLAASRWARSARVQSSVEWASAAAKFRRVDASLPLAAGSVCLLTAWAPVVGNKQKRLRQGHWPTRSHGAASLSAVDQSRQAGEDKQRRRWLAQLQRLIATSGLPAAEAGISGRVGKGRRASTLRKHVKTWERVVAWVRSAFGVSWPSADHFAAYLQARASEPCGRSVPGSCLKTLMFMESAGEVSLDSKISRCPVIRNTMEELALALGNQDLRGRRQANQLLGSQVKAFEGLVMNEQAPRYVRAFAWFKLVKLWGCLRYSDTEGMPARAVVVDERGLSARLERTKTKVQARRLRCFMLMFLLQLGWWNHAGSEWVGSFGKPWVMRQLLLRVISSCCGQQLAFRAALPEWRGITMLRPFLKRCSENSGLTVWMVGSLWRLGWEFFGVSIPSVLPCAVGLLAVALAAQRKVARVLRRGIGGRDLLDEASVLSKVASRLEELGFVPESVSVQVALLSSFATKPLDDGSATEEELSDESEAQVASPADLDAEDNAEDAADWHLGLFFVSLTGQHGRQQTLHKGGECHRVPGVHYRHFNQFGDRCPAREEYRRKCRDCFPSGEPVSIEESQRQAIQALDPELAGLLQCKDVSLQTQAMLASKKVKSIGRLAAVADDRSGVGEFCNTVLGLKSDVADGAVEVASVVDAWSSAQVRVEARHKAEAEAVVGGLPKVVARTELSQLRDRFEQSFFKLPDKLMPANATLEQHFDMLDNGEFTALSLREYASKDDASQEPFAATIDRSTRAIKVRKGHMQMPLPTSAEELRLRLRVGLIVL</sequence>
<feature type="region of interest" description="Disordered" evidence="11">
    <location>
        <begin position="1246"/>
        <end position="1268"/>
    </location>
</feature>
<evidence type="ECO:0000256" key="2">
    <source>
        <dbReference type="ARBA" id="ARBA00022490"/>
    </source>
</evidence>
<feature type="coiled-coil region" evidence="10">
    <location>
        <begin position="525"/>
        <end position="566"/>
    </location>
</feature>
<feature type="region of interest" description="Disordered" evidence="11">
    <location>
        <begin position="843"/>
        <end position="870"/>
    </location>
</feature>
<dbReference type="CDD" id="cd23649">
    <property type="entry name" value="Khc_CBD_cc"/>
    <property type="match status" value="1"/>
</dbReference>
<dbReference type="InterPro" id="IPR036961">
    <property type="entry name" value="Kinesin_motor_dom_sf"/>
</dbReference>
<comment type="caution">
    <text evidence="13">The sequence shown here is derived from an EMBL/GenBank/DDBJ whole genome shotgun (WGS) entry which is preliminary data.</text>
</comment>
<protein>
    <submittedName>
        <fullName evidence="13">Kinesin heavy chain</fullName>
    </submittedName>
</protein>
<dbReference type="Pfam" id="PF00225">
    <property type="entry name" value="Kinesin"/>
    <property type="match status" value="1"/>
</dbReference>
<proteinExistence type="inferred from homology"/>
<dbReference type="InterPro" id="IPR027640">
    <property type="entry name" value="Kinesin-like_fam"/>
</dbReference>
<comment type="subcellular location">
    <subcellularLocation>
        <location evidence="1">Cytoplasm</location>
        <location evidence="1">Cytoskeleton</location>
    </subcellularLocation>
</comment>
<evidence type="ECO:0000256" key="8">
    <source>
        <dbReference type="ARBA" id="ARBA00023212"/>
    </source>
</evidence>
<evidence type="ECO:0000256" key="9">
    <source>
        <dbReference type="PROSITE-ProRule" id="PRU00283"/>
    </source>
</evidence>
<evidence type="ECO:0000256" key="6">
    <source>
        <dbReference type="ARBA" id="ARBA00023054"/>
    </source>
</evidence>
<evidence type="ECO:0000256" key="11">
    <source>
        <dbReference type="SAM" id="MobiDB-lite"/>
    </source>
</evidence>
<evidence type="ECO:0000256" key="5">
    <source>
        <dbReference type="ARBA" id="ARBA00022840"/>
    </source>
</evidence>
<dbReference type="InterPro" id="IPR027417">
    <property type="entry name" value="P-loop_NTPase"/>
</dbReference>
<comment type="similarity">
    <text evidence="9">Belongs to the TRAFAC class myosin-kinesin ATPase superfamily. Kinesin family.</text>
</comment>
<feature type="compositionally biased region" description="Acidic residues" evidence="11">
    <location>
        <begin position="1251"/>
        <end position="1262"/>
    </location>
</feature>
<feature type="region of interest" description="Disordered" evidence="11">
    <location>
        <begin position="751"/>
        <end position="787"/>
    </location>
</feature>
<dbReference type="PANTHER" id="PTHR47968">
    <property type="entry name" value="CENTROMERE PROTEIN E"/>
    <property type="match status" value="1"/>
</dbReference>
<dbReference type="EMBL" id="LSRX01001233">
    <property type="protein sequence ID" value="OLP81993.1"/>
    <property type="molecule type" value="Genomic_DNA"/>
</dbReference>
<evidence type="ECO:0000256" key="7">
    <source>
        <dbReference type="ARBA" id="ARBA00023175"/>
    </source>
</evidence>
<dbReference type="GO" id="GO:0003777">
    <property type="term" value="F:microtubule motor activity"/>
    <property type="evidence" value="ECO:0007669"/>
    <property type="project" value="InterPro"/>
</dbReference>
<feature type="coiled-coil region" evidence="10">
    <location>
        <begin position="399"/>
        <end position="459"/>
    </location>
</feature>
<keyword evidence="8" id="KW-0206">Cytoskeleton</keyword>
<keyword evidence="2" id="KW-0963">Cytoplasm</keyword>
<dbReference type="PROSITE" id="PS50067">
    <property type="entry name" value="KINESIN_MOTOR_2"/>
    <property type="match status" value="1"/>
</dbReference>
<evidence type="ECO:0000256" key="1">
    <source>
        <dbReference type="ARBA" id="ARBA00004245"/>
    </source>
</evidence>